<keyword evidence="5" id="KW-1185">Reference proteome</keyword>
<dbReference type="CDD" id="cd02696">
    <property type="entry name" value="MurNAc-LAA"/>
    <property type="match status" value="1"/>
</dbReference>
<gene>
    <name evidence="4" type="ORF">I4641_20820</name>
</gene>
<dbReference type="SUPFAM" id="SSF53187">
    <property type="entry name" value="Zn-dependent exopeptidases"/>
    <property type="match status" value="1"/>
</dbReference>
<organism evidence="4 5">
    <name type="scientific">Waterburya agarophytonicola KI4</name>
    <dbReference type="NCBI Taxonomy" id="2874699"/>
    <lineage>
        <taxon>Bacteria</taxon>
        <taxon>Bacillati</taxon>
        <taxon>Cyanobacteriota</taxon>
        <taxon>Cyanophyceae</taxon>
        <taxon>Pleurocapsales</taxon>
        <taxon>Hyellaceae</taxon>
        <taxon>Waterburya</taxon>
        <taxon>Waterburya agarophytonicola</taxon>
    </lineage>
</organism>
<keyword evidence="1" id="KW-0378">Hydrolase</keyword>
<dbReference type="EMBL" id="JADWDC010000082">
    <property type="protein sequence ID" value="MCC0179408.1"/>
    <property type="molecule type" value="Genomic_DNA"/>
</dbReference>
<dbReference type="SMART" id="SM00646">
    <property type="entry name" value="Ami_3"/>
    <property type="match status" value="1"/>
</dbReference>
<evidence type="ECO:0000256" key="2">
    <source>
        <dbReference type="SAM" id="MobiDB-lite"/>
    </source>
</evidence>
<dbReference type="InterPro" id="IPR002508">
    <property type="entry name" value="MurNAc-LAA_cat"/>
</dbReference>
<name>A0A964BWD3_9CYAN</name>
<evidence type="ECO:0000256" key="1">
    <source>
        <dbReference type="ARBA" id="ARBA00022801"/>
    </source>
</evidence>
<reference evidence="4" key="1">
    <citation type="journal article" date="2021" name="Antonie Van Leeuwenhoek">
        <title>Draft genome and description of Waterburya agarophytonicola gen. nov. sp. nov. (Pleurocapsales, Cyanobacteria): a seaweed symbiont.</title>
        <authorList>
            <person name="Bonthond G."/>
            <person name="Shalygin S."/>
            <person name="Bayer T."/>
            <person name="Weinberger F."/>
        </authorList>
    </citation>
    <scope>NUCLEOTIDE SEQUENCE</scope>
    <source>
        <strain evidence="4">KI4</strain>
    </source>
</reference>
<dbReference type="GO" id="GO:0030288">
    <property type="term" value="C:outer membrane-bounded periplasmic space"/>
    <property type="evidence" value="ECO:0007669"/>
    <property type="project" value="TreeGrafter"/>
</dbReference>
<evidence type="ECO:0000313" key="4">
    <source>
        <dbReference type="EMBL" id="MCC0179408.1"/>
    </source>
</evidence>
<accession>A0A964BWD3</accession>
<comment type="caution">
    <text evidence="4">The sequence shown here is derived from an EMBL/GenBank/DDBJ whole genome shotgun (WGS) entry which is preliminary data.</text>
</comment>
<dbReference type="InterPro" id="IPR050695">
    <property type="entry name" value="N-acetylmuramoyl_amidase_3"/>
</dbReference>
<sequence>MRFHWLLSGFIGLFLFCSPAKAGKIVSWEFEERDNNLVFTTDEGVQPEAQLLSNPTRLVIDLPGTTLGRETVKENYSGAVRGFRIGQPEPDTSRIVIELAPGYTLDSDEIEFKGISPTEWSVELPDPQVSRIDVANNNDSETLDLPQVELPDSLPGLAEAEVPALDSNTITVSSSPHIQTTKNGFFVAIDGSHQIKIDSERNGDRINFVLQGITLPSDLATQSVGVNQYGVSTIEFEQVSDSEALMTMTVDENSPDWFATFSRIKGLLLVPKGKLPTSTTVATSSDSTPVESIGEITPKEEQEPEELNLINEIELTDNDSKLLVRADHELAAVASRSSNGIYQVTIDNSELADNFKGPELVAGSPISQLKVRQEDSQVVVEITTRLRYSLGQISAEDNAVALPIKVGVAPPPQQDTPLLPPRFAKAPKTRPITENPTTPPKSDRPRIIIDPGHGGDDPGTIGIGGFREKDVVLPISLDVAEILKTQGIEVIMTRDTDNFISLEGRTDLANDLDADLFVSIHANAINLSRPDVNGLETYYYKSGRRLAEVIHWSILNGVNIDDRGIRRARFYVLRHSIAPAVLVEVGFLTGEVDSSRLKNPNHRRQMAEAIARGIIEYIKQNNL</sequence>
<dbReference type="GO" id="GO:0008745">
    <property type="term" value="F:N-acetylmuramoyl-L-alanine amidase activity"/>
    <property type="evidence" value="ECO:0007669"/>
    <property type="project" value="InterPro"/>
</dbReference>
<feature type="compositionally biased region" description="Pro residues" evidence="2">
    <location>
        <begin position="411"/>
        <end position="420"/>
    </location>
</feature>
<dbReference type="Gene3D" id="3.40.630.40">
    <property type="entry name" value="Zn-dependent exopeptidases"/>
    <property type="match status" value="1"/>
</dbReference>
<dbReference type="RefSeq" id="WP_229642507.1">
    <property type="nucleotide sequence ID" value="NZ_JADWDC010000082.1"/>
</dbReference>
<dbReference type="InterPro" id="IPR021731">
    <property type="entry name" value="AMIN_dom"/>
</dbReference>
<evidence type="ECO:0000259" key="3">
    <source>
        <dbReference type="SMART" id="SM00646"/>
    </source>
</evidence>
<dbReference type="AlphaFoldDB" id="A0A964BWD3"/>
<feature type="domain" description="MurNAc-LAA" evidence="3">
    <location>
        <begin position="506"/>
        <end position="615"/>
    </location>
</feature>
<evidence type="ECO:0000313" key="5">
    <source>
        <dbReference type="Proteomes" id="UP000729733"/>
    </source>
</evidence>
<protein>
    <submittedName>
        <fullName evidence="4">N-acetylmuramoyl-L-alanine amidase</fullName>
    </submittedName>
</protein>
<dbReference type="PANTHER" id="PTHR30404">
    <property type="entry name" value="N-ACETYLMURAMOYL-L-ALANINE AMIDASE"/>
    <property type="match status" value="1"/>
</dbReference>
<dbReference type="GO" id="GO:0009253">
    <property type="term" value="P:peptidoglycan catabolic process"/>
    <property type="evidence" value="ECO:0007669"/>
    <property type="project" value="InterPro"/>
</dbReference>
<feature type="region of interest" description="Disordered" evidence="2">
    <location>
        <begin position="411"/>
        <end position="454"/>
    </location>
</feature>
<dbReference type="Proteomes" id="UP000729733">
    <property type="component" value="Unassembled WGS sequence"/>
</dbReference>
<proteinExistence type="predicted"/>
<dbReference type="Gene3D" id="2.60.40.3500">
    <property type="match status" value="1"/>
</dbReference>
<dbReference type="Pfam" id="PF01520">
    <property type="entry name" value="Amidase_3"/>
    <property type="match status" value="1"/>
</dbReference>
<dbReference type="PANTHER" id="PTHR30404:SF0">
    <property type="entry name" value="N-ACETYLMURAMOYL-L-ALANINE AMIDASE AMIC"/>
    <property type="match status" value="1"/>
</dbReference>
<dbReference type="Pfam" id="PF11741">
    <property type="entry name" value="AMIN"/>
    <property type="match status" value="1"/>
</dbReference>